<sequence length="362" mass="41386">MTERDVDQSNLPGVEEVCQSFAVLEDGVLAHNLQEQEIEQHYSLNVQKNHLVQNDLRIARRLQDEEQTRLSNASHQREVQDSEFARRIQEDIERRAEEEARKREQEDEEIARRIQEEEVLRVGHRSGIRASIHGGRTGDLRVGAVSLDLGELRQVLQDEELARRLQEEEESLIRRNLRSSVLERPYPDGDFQVAQVAQDEEIARFIQKQDMKSERVWHDGETSEPRSGRGNAEMNDKCNQNPACGRQRERLNSEGLLSPSDSHSPELQARQNSRPVSMTSSPQSSRNIAEELDPTFQAKRSDTARLEQQSSGLSQSPPHSRFSSRDAARESVFVLPTKRQSEKLGQVKAKDKDGGKQNCKQQ</sequence>
<dbReference type="PANTHER" id="PTHR22115">
    <property type="entry name" value="C3ORF6 PROTEIN-RELATED"/>
    <property type="match status" value="1"/>
</dbReference>
<dbReference type="InterPro" id="IPR039303">
    <property type="entry name" value="CCDC50"/>
</dbReference>
<feature type="compositionally biased region" description="Polar residues" evidence="3">
    <location>
        <begin position="306"/>
        <end position="318"/>
    </location>
</feature>
<gene>
    <name evidence="5" type="primary">ccdc187</name>
</gene>
<dbReference type="PANTHER" id="PTHR22115:SF5">
    <property type="entry name" value="COILED-COIL DOMAIN-CONTAINING PROTEIN 50-LIKE ISOFORM X1"/>
    <property type="match status" value="1"/>
</dbReference>
<feature type="compositionally biased region" description="Basic and acidic residues" evidence="3">
    <location>
        <begin position="210"/>
        <end position="227"/>
    </location>
</feature>
<evidence type="ECO:0000256" key="3">
    <source>
        <dbReference type="SAM" id="MobiDB-lite"/>
    </source>
</evidence>
<reference evidence="5 6" key="1">
    <citation type="submission" date="2020-06" db="EMBL/GenBank/DDBJ databases">
        <authorList>
            <consortium name="Wellcome Sanger Institute Data Sharing"/>
        </authorList>
    </citation>
    <scope>NUCLEOTIDE SEQUENCE [LARGE SCALE GENOMIC DNA]</scope>
</reference>
<feature type="domain" description="Coiled-coil" evidence="4">
    <location>
        <begin position="5"/>
        <end position="123"/>
    </location>
</feature>
<evidence type="ECO:0000313" key="6">
    <source>
        <dbReference type="Proteomes" id="UP000694580"/>
    </source>
</evidence>
<dbReference type="RefSeq" id="XP_028849663.1">
    <property type="nucleotide sequence ID" value="XM_028993830.1"/>
</dbReference>
<protein>
    <recommendedName>
        <fullName evidence="4">Coiled-coil domain-containing protein</fullName>
    </recommendedName>
</protein>
<feature type="compositionally biased region" description="Polar residues" evidence="3">
    <location>
        <begin position="269"/>
        <end position="287"/>
    </location>
</feature>
<evidence type="ECO:0000256" key="1">
    <source>
        <dbReference type="ARBA" id="ARBA00023054"/>
    </source>
</evidence>
<evidence type="ECO:0000256" key="2">
    <source>
        <dbReference type="SAM" id="Coils"/>
    </source>
</evidence>
<organism evidence="5 6">
    <name type="scientific">Denticeps clupeoides</name>
    <name type="common">denticle herring</name>
    <dbReference type="NCBI Taxonomy" id="299321"/>
    <lineage>
        <taxon>Eukaryota</taxon>
        <taxon>Metazoa</taxon>
        <taxon>Chordata</taxon>
        <taxon>Craniata</taxon>
        <taxon>Vertebrata</taxon>
        <taxon>Euteleostomi</taxon>
        <taxon>Actinopterygii</taxon>
        <taxon>Neopterygii</taxon>
        <taxon>Teleostei</taxon>
        <taxon>Clupei</taxon>
        <taxon>Clupeiformes</taxon>
        <taxon>Denticipitoidei</taxon>
        <taxon>Denticipitidae</taxon>
        <taxon>Denticeps</taxon>
    </lineage>
</organism>
<dbReference type="InterPro" id="IPR029311">
    <property type="entry name" value="CCDC50_N"/>
</dbReference>
<evidence type="ECO:0000313" key="5">
    <source>
        <dbReference type="Ensembl" id="ENSDCDP00010055140.1"/>
    </source>
</evidence>
<proteinExistence type="predicted"/>
<reference evidence="5" key="3">
    <citation type="submission" date="2025-09" db="UniProtKB">
        <authorList>
            <consortium name="Ensembl"/>
        </authorList>
    </citation>
    <scope>IDENTIFICATION</scope>
</reference>
<name>A0AAY4EBY8_9TELE</name>
<feature type="coiled-coil region" evidence="2">
    <location>
        <begin position="88"/>
        <end position="117"/>
    </location>
</feature>
<keyword evidence="6" id="KW-1185">Reference proteome</keyword>
<dbReference type="Pfam" id="PF15295">
    <property type="entry name" value="CCDC50_N"/>
    <property type="match status" value="1"/>
</dbReference>
<dbReference type="AlphaFoldDB" id="A0AAY4EBY8"/>
<keyword evidence="1 2" id="KW-0175">Coiled coil</keyword>
<dbReference type="Proteomes" id="UP000694580">
    <property type="component" value="Chromosome 10"/>
</dbReference>
<dbReference type="GeneTree" id="ENSGT00390000011058"/>
<dbReference type="GeneID" id="114798278"/>
<accession>A0AAY4EBY8</accession>
<feature type="region of interest" description="Disordered" evidence="3">
    <location>
        <begin position="210"/>
        <end position="362"/>
    </location>
</feature>
<reference evidence="5" key="2">
    <citation type="submission" date="2025-08" db="UniProtKB">
        <authorList>
            <consortium name="Ensembl"/>
        </authorList>
    </citation>
    <scope>IDENTIFICATION</scope>
</reference>
<evidence type="ECO:0000259" key="4">
    <source>
        <dbReference type="Pfam" id="PF15295"/>
    </source>
</evidence>
<dbReference type="Ensembl" id="ENSDCDT00010065736.1">
    <property type="protein sequence ID" value="ENSDCDP00010055140.1"/>
    <property type="gene ID" value="ENSDCDG00010031695.1"/>
</dbReference>